<comment type="similarity">
    <text evidence="3">Belongs to the HARBI1 family.</text>
</comment>
<organism evidence="9">
    <name type="scientific">Ixodes ricinus</name>
    <name type="common">Common tick</name>
    <name type="synonym">Acarus ricinus</name>
    <dbReference type="NCBI Taxonomy" id="34613"/>
    <lineage>
        <taxon>Eukaryota</taxon>
        <taxon>Metazoa</taxon>
        <taxon>Ecdysozoa</taxon>
        <taxon>Arthropoda</taxon>
        <taxon>Chelicerata</taxon>
        <taxon>Arachnida</taxon>
        <taxon>Acari</taxon>
        <taxon>Parasitiformes</taxon>
        <taxon>Ixodida</taxon>
        <taxon>Ixodoidea</taxon>
        <taxon>Ixodidae</taxon>
        <taxon>Ixodinae</taxon>
        <taxon>Ixodes</taxon>
    </lineage>
</organism>
<dbReference type="GO" id="GO:0004518">
    <property type="term" value="F:nuclease activity"/>
    <property type="evidence" value="ECO:0007669"/>
    <property type="project" value="UniProtKB-KW"/>
</dbReference>
<dbReference type="InterPro" id="IPR027806">
    <property type="entry name" value="HARBI1_dom"/>
</dbReference>
<evidence type="ECO:0000256" key="1">
    <source>
        <dbReference type="ARBA" id="ARBA00001968"/>
    </source>
</evidence>
<dbReference type="GO" id="GO:0046872">
    <property type="term" value="F:metal ion binding"/>
    <property type="evidence" value="ECO:0007669"/>
    <property type="project" value="UniProtKB-KW"/>
</dbReference>
<keyword evidence="7" id="KW-0539">Nucleus</keyword>
<comment type="subcellular location">
    <subcellularLocation>
        <location evidence="2">Nucleus</location>
    </subcellularLocation>
</comment>
<evidence type="ECO:0000259" key="8">
    <source>
        <dbReference type="Pfam" id="PF13359"/>
    </source>
</evidence>
<dbReference type="GO" id="GO:0005634">
    <property type="term" value="C:nucleus"/>
    <property type="evidence" value="ECO:0007669"/>
    <property type="project" value="UniProtKB-SubCell"/>
</dbReference>
<evidence type="ECO:0000313" key="9">
    <source>
        <dbReference type="EMBL" id="MXU98740.1"/>
    </source>
</evidence>
<dbReference type="PANTHER" id="PTHR22930:SF289">
    <property type="entry name" value="DDE TNP4 DOMAIN-CONTAINING PROTEIN-RELATED"/>
    <property type="match status" value="1"/>
</dbReference>
<keyword evidence="6" id="KW-0378">Hydrolase</keyword>
<reference evidence="9" key="1">
    <citation type="submission" date="2019-12" db="EMBL/GenBank/DDBJ databases">
        <title>An insight into the sialome of adult female Ixodes ricinus ticks feeding for 6 days.</title>
        <authorList>
            <person name="Perner J."/>
            <person name="Ribeiro J.M.C."/>
        </authorList>
    </citation>
    <scope>NUCLEOTIDE SEQUENCE</scope>
    <source>
        <strain evidence="9">Semi-engorged</strain>
        <tissue evidence="9">Salivary glands</tissue>
    </source>
</reference>
<evidence type="ECO:0000256" key="4">
    <source>
        <dbReference type="ARBA" id="ARBA00022722"/>
    </source>
</evidence>
<name>A0A6B0V8K9_IXORI</name>
<evidence type="ECO:0000256" key="2">
    <source>
        <dbReference type="ARBA" id="ARBA00004123"/>
    </source>
</evidence>
<evidence type="ECO:0000256" key="7">
    <source>
        <dbReference type="ARBA" id="ARBA00023242"/>
    </source>
</evidence>
<feature type="domain" description="DDE Tnp4" evidence="8">
    <location>
        <begin position="160"/>
        <end position="311"/>
    </location>
</feature>
<evidence type="ECO:0000256" key="6">
    <source>
        <dbReference type="ARBA" id="ARBA00022801"/>
    </source>
</evidence>
<protein>
    <submittedName>
        <fullName evidence="9">Putative nuclease harbi1</fullName>
    </submittedName>
</protein>
<keyword evidence="4" id="KW-0540">Nuclease</keyword>
<dbReference type="GO" id="GO:0016787">
    <property type="term" value="F:hydrolase activity"/>
    <property type="evidence" value="ECO:0007669"/>
    <property type="project" value="UniProtKB-KW"/>
</dbReference>
<evidence type="ECO:0000256" key="3">
    <source>
        <dbReference type="ARBA" id="ARBA00006958"/>
    </source>
</evidence>
<dbReference type="AlphaFoldDB" id="A0A6B0V8K9"/>
<proteinExistence type="inferred from homology"/>
<dbReference type="PANTHER" id="PTHR22930">
    <property type="match status" value="1"/>
</dbReference>
<dbReference type="InterPro" id="IPR045249">
    <property type="entry name" value="HARBI1-like"/>
</dbReference>
<sequence length="361" mass="40436">MADDASFADFVDFVLRVDELLHDGRDDNEPVDLPRRRCRDRLNPLEHFNDREFLTRYRFGKTTVVSLLESLPLEATGLPLSPMLQLLIALRFYGAGTLATGDLVNVSQATVCRVIERVSRVLAASLFPRLVKFPESAADFDQRMLEFYQIGNFPGVSGCIDCTHVKIKGPGGPDGEVFRNRKGFFSINVQAITGPQLQFFDLVASWPGSVHDSRIFDNSRARVLYEHRRVPGLLLGDAAYACMSFLLTPLSSPGAANSPEGRYQAAHLKTRNSVERAFDAFKRRFPCLDMRLQYKGEKSATIITACAALHNLARLRKEPCPPPPPVARQRRRPHILPSPLEPVDTVNGSRTRTRIIAQCFQ</sequence>
<accession>A0A6B0V8K9</accession>
<dbReference type="Pfam" id="PF13359">
    <property type="entry name" value="DDE_Tnp_4"/>
    <property type="match status" value="1"/>
</dbReference>
<dbReference type="EMBL" id="GIFC01016657">
    <property type="protein sequence ID" value="MXU98740.1"/>
    <property type="molecule type" value="Transcribed_RNA"/>
</dbReference>
<comment type="cofactor">
    <cofactor evidence="1">
        <name>a divalent metal cation</name>
        <dbReference type="ChEBI" id="CHEBI:60240"/>
    </cofactor>
</comment>
<evidence type="ECO:0000256" key="5">
    <source>
        <dbReference type="ARBA" id="ARBA00022723"/>
    </source>
</evidence>
<keyword evidence="5" id="KW-0479">Metal-binding</keyword>